<dbReference type="GO" id="GO:0016787">
    <property type="term" value="F:hydrolase activity"/>
    <property type="evidence" value="ECO:0007669"/>
    <property type="project" value="UniProtKB-KW"/>
</dbReference>
<keyword evidence="9" id="KW-0131">Cell cycle</keyword>
<keyword evidence="11" id="KW-0460">Magnesium</keyword>
<dbReference type="CDD" id="cd20083">
    <property type="entry name" value="XPF_nuclease_EME"/>
    <property type="match status" value="1"/>
</dbReference>
<comment type="caution">
    <text evidence="19">The sequence shown here is derived from an EMBL/GenBank/DDBJ whole genome shotgun (WGS) entry which is preliminary data.</text>
</comment>
<evidence type="ECO:0000256" key="4">
    <source>
        <dbReference type="ARBA" id="ARBA00022618"/>
    </source>
</evidence>
<evidence type="ECO:0000256" key="10">
    <source>
        <dbReference type="ARBA" id="ARBA00022801"/>
    </source>
</evidence>
<dbReference type="GO" id="GO:0003677">
    <property type="term" value="F:DNA binding"/>
    <property type="evidence" value="ECO:0007669"/>
    <property type="project" value="InterPro"/>
</dbReference>
<dbReference type="Gene3D" id="1.10.150.670">
    <property type="entry name" value="Crossover junction endonuclease EME1, DNA-binding domain"/>
    <property type="match status" value="1"/>
</dbReference>
<organism evidence="19">
    <name type="scientific">Salvia splendens</name>
    <name type="common">Scarlet sage</name>
    <dbReference type="NCBI Taxonomy" id="180675"/>
    <lineage>
        <taxon>Eukaryota</taxon>
        <taxon>Viridiplantae</taxon>
        <taxon>Streptophyta</taxon>
        <taxon>Embryophyta</taxon>
        <taxon>Tracheophyta</taxon>
        <taxon>Spermatophyta</taxon>
        <taxon>Magnoliopsida</taxon>
        <taxon>eudicotyledons</taxon>
        <taxon>Gunneridae</taxon>
        <taxon>Pentapetalae</taxon>
        <taxon>asterids</taxon>
        <taxon>lamiids</taxon>
        <taxon>Lamiales</taxon>
        <taxon>Lamiaceae</taxon>
        <taxon>Nepetoideae</taxon>
        <taxon>Mentheae</taxon>
        <taxon>Salviinae</taxon>
        <taxon>Salvia</taxon>
        <taxon>Salvia subgen. Calosphace</taxon>
        <taxon>core Calosphace</taxon>
    </lineage>
</organism>
<dbReference type="Gene3D" id="3.40.50.10130">
    <property type="match status" value="1"/>
</dbReference>
<dbReference type="GO" id="GO:0005634">
    <property type="term" value="C:nucleus"/>
    <property type="evidence" value="ECO:0007669"/>
    <property type="project" value="UniProtKB-SubCell"/>
</dbReference>
<keyword evidence="16" id="KW-0175">Coiled coil</keyword>
<keyword evidence="13" id="KW-0234">DNA repair</keyword>
<keyword evidence="8" id="KW-0227">DNA damage</keyword>
<comment type="cofactor">
    <cofactor evidence="1">
        <name>Mg(2+)</name>
        <dbReference type="ChEBI" id="CHEBI:18420"/>
    </cofactor>
</comment>
<gene>
    <name evidence="19" type="ORF">SASPL_151904</name>
</gene>
<evidence type="ECO:0000256" key="6">
    <source>
        <dbReference type="ARBA" id="ARBA00022723"/>
    </source>
</evidence>
<protein>
    <recommendedName>
        <fullName evidence="18">ERCC4 domain-containing protein</fullName>
    </recommendedName>
</protein>
<evidence type="ECO:0000256" key="15">
    <source>
        <dbReference type="ARBA" id="ARBA00023254"/>
    </source>
</evidence>
<evidence type="ECO:0000313" key="19">
    <source>
        <dbReference type="EMBL" id="KAG6386731.1"/>
    </source>
</evidence>
<dbReference type="GO" id="GO:0006281">
    <property type="term" value="P:DNA repair"/>
    <property type="evidence" value="ECO:0007669"/>
    <property type="project" value="UniProtKB-KW"/>
</dbReference>
<reference evidence="19" key="2">
    <citation type="submission" date="2020-08" db="EMBL/GenBank/DDBJ databases">
        <title>Plant Genome Project.</title>
        <authorList>
            <person name="Zhang R.-G."/>
        </authorList>
    </citation>
    <scope>NUCLEOTIDE SEQUENCE</scope>
    <source>
        <strain evidence="19">Huo1</strain>
        <tissue evidence="19">Leaf</tissue>
    </source>
</reference>
<dbReference type="EMBL" id="PNBA02000021">
    <property type="protein sequence ID" value="KAG6386731.1"/>
    <property type="molecule type" value="Genomic_DNA"/>
</dbReference>
<evidence type="ECO:0000256" key="16">
    <source>
        <dbReference type="SAM" id="Coils"/>
    </source>
</evidence>
<feature type="domain" description="ERCC4" evidence="18">
    <location>
        <begin position="411"/>
        <end position="567"/>
    </location>
</feature>
<sequence>MQRPIPVDILSDTDSEPGRNRRSLRDEAIDLTTPPPFPQSKKKQKTDTFSNPSNSTVFIIDDDPTPLKSNTPSFVADTPFSDASFVKCSRGISSFSGLAPEELVVAETPISELPKPKVAISTRISTFEDARPIVTNHNSRGLAPEELVVAETPISELPKPKVAINTRISTVEDARPFVTNHNSGEIKGWICVDSDDESEDIGRIGAMDDNASTFAARLEDETGVPSRWGGSSSFSCGTSFLHQKKDTQNSARMHILEDCSIPGISDDVISEIELGDLREYNCNFLWQFAISTAAVSLIFYGHLQICKLAHVSRDDKASKLDDTDQILNQRDNNTCFLKEKKKKKRNDTVKKKGTTKEERLRLMEEKKRLKEQEKLLKAASKAEAAELKKREKEMQKWEKGKYALKSIVAEIDTNVIELGAIGGHLLTRFAEKGLSYRITSNPVERTIVWNMAVPEEVSLIAPERITVSYILVVYEAEELCNLVVNECLMDHVQSVQHCYPHHTVCYVTNKLMAYINKREQAHYKNPANNPGWKRPAVEEAFAKLTTHFSKVHSRQCVDEAELAEHVVGLTCSLANCQFRKRLTRFSVNANGSAIPKDCLWARHTSLDMFNYVLTRDKGMAFTVYFIMQAKVNYLGYANLIYLFKNYQVHEKEFLLKDLTTEGLLGDDRRLGEVCSKRMYRILMAQSGHIKTDDVEDGADFFNL</sequence>
<keyword evidence="15" id="KW-0469">Meiosis</keyword>
<keyword evidence="14" id="KW-0539">Nucleus</keyword>
<evidence type="ECO:0000259" key="18">
    <source>
        <dbReference type="Pfam" id="PF02732"/>
    </source>
</evidence>
<evidence type="ECO:0000256" key="14">
    <source>
        <dbReference type="ARBA" id="ARBA00023242"/>
    </source>
</evidence>
<feature type="coiled-coil region" evidence="16">
    <location>
        <begin position="352"/>
        <end position="390"/>
    </location>
</feature>
<keyword evidence="20" id="KW-1185">Reference proteome</keyword>
<evidence type="ECO:0000256" key="9">
    <source>
        <dbReference type="ARBA" id="ARBA00022776"/>
    </source>
</evidence>
<evidence type="ECO:0000256" key="1">
    <source>
        <dbReference type="ARBA" id="ARBA00001946"/>
    </source>
</evidence>
<keyword evidence="6" id="KW-0479">Metal-binding</keyword>
<dbReference type="InterPro" id="IPR033310">
    <property type="entry name" value="Mms4/EME1/EME2"/>
</dbReference>
<evidence type="ECO:0000256" key="2">
    <source>
        <dbReference type="ARBA" id="ARBA00004123"/>
    </source>
</evidence>
<evidence type="ECO:0000256" key="11">
    <source>
        <dbReference type="ARBA" id="ARBA00022842"/>
    </source>
</evidence>
<keyword evidence="7" id="KW-0255">Endonuclease</keyword>
<dbReference type="GO" id="GO:0051301">
    <property type="term" value="P:cell division"/>
    <property type="evidence" value="ECO:0007669"/>
    <property type="project" value="UniProtKB-KW"/>
</dbReference>
<keyword evidence="10" id="KW-0378">Hydrolase</keyword>
<feature type="region of interest" description="Disordered" evidence="17">
    <location>
        <begin position="1"/>
        <end position="54"/>
    </location>
</feature>
<evidence type="ECO:0000256" key="8">
    <source>
        <dbReference type="ARBA" id="ARBA00022763"/>
    </source>
</evidence>
<dbReference type="InterPro" id="IPR047524">
    <property type="entry name" value="XPF_nuclease_EME1_plant/arthr"/>
</dbReference>
<evidence type="ECO:0000256" key="5">
    <source>
        <dbReference type="ARBA" id="ARBA00022722"/>
    </source>
</evidence>
<evidence type="ECO:0000256" key="3">
    <source>
        <dbReference type="ARBA" id="ARBA00005313"/>
    </source>
</evidence>
<dbReference type="InterPro" id="IPR042530">
    <property type="entry name" value="EME1/EME2_C"/>
</dbReference>
<evidence type="ECO:0000256" key="17">
    <source>
        <dbReference type="SAM" id="MobiDB-lite"/>
    </source>
</evidence>
<dbReference type="InterPro" id="IPR006166">
    <property type="entry name" value="ERCC4_domain"/>
</dbReference>
<keyword evidence="5" id="KW-0540">Nuclease</keyword>
<evidence type="ECO:0000313" key="20">
    <source>
        <dbReference type="Proteomes" id="UP000298416"/>
    </source>
</evidence>
<dbReference type="GO" id="GO:0006310">
    <property type="term" value="P:DNA recombination"/>
    <property type="evidence" value="ECO:0007669"/>
    <property type="project" value="UniProtKB-KW"/>
</dbReference>
<dbReference type="GO" id="GO:0051321">
    <property type="term" value="P:meiotic cell cycle"/>
    <property type="evidence" value="ECO:0007669"/>
    <property type="project" value="UniProtKB-KW"/>
</dbReference>
<keyword evidence="12" id="KW-0233">DNA recombination</keyword>
<evidence type="ECO:0000256" key="12">
    <source>
        <dbReference type="ARBA" id="ARBA00023172"/>
    </source>
</evidence>
<dbReference type="PANTHER" id="PTHR21077:SF5">
    <property type="entry name" value="CROSSOVER JUNCTION ENDONUCLEASE MMS4"/>
    <property type="match status" value="1"/>
</dbReference>
<reference evidence="19" key="1">
    <citation type="submission" date="2018-01" db="EMBL/GenBank/DDBJ databases">
        <authorList>
            <person name="Mao J.F."/>
        </authorList>
    </citation>
    <scope>NUCLEOTIDE SEQUENCE</scope>
    <source>
        <strain evidence="19">Huo1</strain>
        <tissue evidence="19">Leaf</tissue>
    </source>
</reference>
<comment type="subcellular location">
    <subcellularLocation>
        <location evidence="2">Nucleus</location>
    </subcellularLocation>
</comment>
<accession>A0A8X8W2T7</accession>
<keyword evidence="4" id="KW-0132">Cell division</keyword>
<dbReference type="GO" id="GO:0004519">
    <property type="term" value="F:endonuclease activity"/>
    <property type="evidence" value="ECO:0007669"/>
    <property type="project" value="UniProtKB-KW"/>
</dbReference>
<dbReference type="GO" id="GO:0046872">
    <property type="term" value="F:metal ion binding"/>
    <property type="evidence" value="ECO:0007669"/>
    <property type="project" value="UniProtKB-KW"/>
</dbReference>
<evidence type="ECO:0000256" key="13">
    <source>
        <dbReference type="ARBA" id="ARBA00023204"/>
    </source>
</evidence>
<evidence type="ECO:0000256" key="7">
    <source>
        <dbReference type="ARBA" id="ARBA00022759"/>
    </source>
</evidence>
<name>A0A8X8W2T7_SALSN</name>
<proteinExistence type="inferred from homology"/>
<dbReference type="GO" id="GO:0048476">
    <property type="term" value="C:Holliday junction resolvase complex"/>
    <property type="evidence" value="ECO:0007669"/>
    <property type="project" value="InterPro"/>
</dbReference>
<dbReference type="Pfam" id="PF02732">
    <property type="entry name" value="ERCC4"/>
    <property type="match status" value="1"/>
</dbReference>
<keyword evidence="9" id="KW-0498">Mitosis</keyword>
<dbReference type="Proteomes" id="UP000298416">
    <property type="component" value="Unassembled WGS sequence"/>
</dbReference>
<dbReference type="AlphaFoldDB" id="A0A8X8W2T7"/>
<dbReference type="PANTHER" id="PTHR21077">
    <property type="entry name" value="EME1 PROTEIN"/>
    <property type="match status" value="1"/>
</dbReference>
<comment type="similarity">
    <text evidence="3">Belongs to the EME1/MMS4 family.</text>
</comment>
<feature type="compositionally biased region" description="Basic and acidic residues" evidence="17">
    <location>
        <begin position="16"/>
        <end position="28"/>
    </location>
</feature>